<evidence type="ECO:0000313" key="2">
    <source>
        <dbReference type="Proteomes" id="UP000293652"/>
    </source>
</evidence>
<dbReference type="AlphaFoldDB" id="A0A4V2II37"/>
<dbReference type="PANTHER" id="PTHR37835:SF1">
    <property type="entry name" value="ALPHA-CLOSTRIPAIN"/>
    <property type="match status" value="1"/>
</dbReference>
<dbReference type="EMBL" id="SIPC01000009">
    <property type="protein sequence ID" value="TAX64415.1"/>
    <property type="molecule type" value="Genomic_DNA"/>
</dbReference>
<organism evidence="1 2">
    <name type="scientific">Rhizobium leguminosarum</name>
    <dbReference type="NCBI Taxonomy" id="384"/>
    <lineage>
        <taxon>Bacteria</taxon>
        <taxon>Pseudomonadati</taxon>
        <taxon>Pseudomonadota</taxon>
        <taxon>Alphaproteobacteria</taxon>
        <taxon>Hyphomicrobiales</taxon>
        <taxon>Rhizobiaceae</taxon>
        <taxon>Rhizobium/Agrobacterium group</taxon>
        <taxon>Rhizobium</taxon>
    </lineage>
</organism>
<dbReference type="Gene3D" id="3.40.50.11970">
    <property type="match status" value="1"/>
</dbReference>
<proteinExistence type="predicted"/>
<evidence type="ECO:0008006" key="3">
    <source>
        <dbReference type="Google" id="ProtNLM"/>
    </source>
</evidence>
<sequence length="459" mass="50170">MHRSFATKGSIMGRLLFAILIVAVLSLNFQAAPATAEWTVMIYMNAKNSLEPDALDNFAEIAGAGSTSKVNLVVEMGRPKQHLTNNSDDWSGVLRFHVKKNQRPIPAEAVLDVSASPALSDMGASTALEDFITWTAKAYPAKRYMLVIWNHGQGWRYQAAPDGNALVTAAKRSSASHGMNVVQVDNVKKLTPPVGGFRAVSFDDDTKHFLYNSDVQAIIQRTSKTLGKKLDIVSFDACLMSMLETAYGLRDSASLLVSSEELEPGAGWDYNYFLIRLLRKPAQTPIELSKAIIDGYKRRYGDYRLATLSAIDLTRVAELASDVSDMADKMTSAGEDEAAKIRNARANLVSYGVGDGLLTSVDLVAFLQAYSALTTDPAIKSAITKVRTSARRSVLVNYASSRSADEAGSAGIAIYFPETKDTFEGDPYHQGYIKTNTDHAVSFVTEERWANFLQTYLAL</sequence>
<accession>A0A4V2II37</accession>
<comment type="caution">
    <text evidence="1">The sequence shown here is derived from an EMBL/GenBank/DDBJ whole genome shotgun (WGS) entry which is preliminary data.</text>
</comment>
<dbReference type="InterPro" id="IPR005077">
    <property type="entry name" value="Peptidase_C11"/>
</dbReference>
<name>A0A4V2II37_RHILE</name>
<evidence type="ECO:0000313" key="1">
    <source>
        <dbReference type="EMBL" id="TAX64415.1"/>
    </source>
</evidence>
<dbReference type="Pfam" id="PF03415">
    <property type="entry name" value="Peptidase_C11"/>
    <property type="match status" value="2"/>
</dbReference>
<dbReference type="Proteomes" id="UP000293652">
    <property type="component" value="Unassembled WGS sequence"/>
</dbReference>
<protein>
    <recommendedName>
        <fullName evidence="3">Clostripain</fullName>
    </recommendedName>
</protein>
<gene>
    <name evidence="1" type="ORF">ELI03_34740</name>
</gene>
<reference evidence="1 2" key="1">
    <citation type="submission" date="2019-02" db="EMBL/GenBank/DDBJ databases">
        <title>The genomic architecture of introgression among sibling species of bacteria.</title>
        <authorList>
            <person name="Cavassim M.I.A."/>
            <person name="Moeskjaer S."/>
            <person name="Moslemi C."/>
            <person name="Fields B."/>
            <person name="Bachmann A."/>
            <person name="Vilhjalmsson B."/>
            <person name="Schierup M.H."/>
            <person name="Young J.P.W."/>
            <person name="Andersen S.U."/>
        </authorList>
    </citation>
    <scope>NUCLEOTIDE SEQUENCE [LARGE SCALE GENOMIC DNA]</scope>
    <source>
        <strain evidence="1 2">SM145A</strain>
    </source>
</reference>
<dbReference type="PANTHER" id="PTHR37835">
    <property type="entry name" value="ALPHA-CLOSTRIPAIN"/>
    <property type="match status" value="1"/>
</dbReference>